<comment type="caution">
    <text evidence="7">The sequence shown here is derived from an EMBL/GenBank/DDBJ whole genome shotgun (WGS) entry which is preliminary data.</text>
</comment>
<feature type="transmembrane region" description="Helical" evidence="6">
    <location>
        <begin position="153"/>
        <end position="177"/>
    </location>
</feature>
<evidence type="ECO:0000313" key="7">
    <source>
        <dbReference type="EMBL" id="MCL6730155.1"/>
    </source>
</evidence>
<reference evidence="7" key="1">
    <citation type="submission" date="2022-05" db="EMBL/GenBank/DDBJ databases">
        <authorList>
            <person name="Jo J.-H."/>
            <person name="Im W.-T."/>
        </authorList>
    </citation>
    <scope>NUCLEOTIDE SEQUENCE</scope>
    <source>
        <strain evidence="7">SE220</strain>
    </source>
</reference>
<evidence type="ECO:0000256" key="6">
    <source>
        <dbReference type="SAM" id="Phobius"/>
    </source>
</evidence>
<proteinExistence type="predicted"/>
<evidence type="ECO:0000256" key="5">
    <source>
        <dbReference type="ARBA" id="ARBA00023136"/>
    </source>
</evidence>
<dbReference type="CDD" id="cd13128">
    <property type="entry name" value="MATE_Wzx_like"/>
    <property type="match status" value="1"/>
</dbReference>
<feature type="transmembrane region" description="Helical" evidence="6">
    <location>
        <begin position="447"/>
        <end position="466"/>
    </location>
</feature>
<name>A0ABT0S2R6_9SPHN</name>
<feature type="transmembrane region" description="Helical" evidence="6">
    <location>
        <begin position="122"/>
        <end position="146"/>
    </location>
</feature>
<evidence type="ECO:0000256" key="1">
    <source>
        <dbReference type="ARBA" id="ARBA00004651"/>
    </source>
</evidence>
<sequence>MSVVRHTSYNVAGALIPLAVSIVTVPLYIKVIGTGRYGLLAICWLLVGYFGLFDFGLGRATAQKIARLADASSRERSSIFWTSALMSLVLSLMAILAFAPLAKFGLGLMRLDPHELGLQEEVGSALPFLVAALPFGIAQSVLVGALEGRQKFLTINLISSAGTIATSVLPLMVAIWSGPDLPNLLAASLVARSFVFLLLVPACVQAIPVERFQMASSRETGRLLGFGGWTTVSNVVGPLMVFWDRFAIGAILGSTAVAVYVVPFNLVWQVLIVPGAIMSALFPRLASAELRESRRLASQAISALAFAMTPSTLLMIFAAPPFLTIWLGPELGLKTAPIACILLLGVWINSFARVPHGHILARGEPKLTALLMISEIIPYAAMFYLLVRLLGLPGAALAWSVRCAVDSIALFVIDRTSIRECMPLLGQSVLMILGVIASLAVPNWSPFRFLVGAVLLGVAVIIVWTSRPRQVDQLLKRIRLLVPFLKDARSSSRDF</sequence>
<keyword evidence="8" id="KW-1185">Reference proteome</keyword>
<feature type="transmembrane region" description="Helical" evidence="6">
    <location>
        <begin position="12"/>
        <end position="31"/>
    </location>
</feature>
<evidence type="ECO:0000256" key="2">
    <source>
        <dbReference type="ARBA" id="ARBA00022475"/>
    </source>
</evidence>
<dbReference type="InterPro" id="IPR002797">
    <property type="entry name" value="Polysacc_synth"/>
</dbReference>
<feature type="transmembrane region" description="Helical" evidence="6">
    <location>
        <begin position="221"/>
        <end position="243"/>
    </location>
</feature>
<dbReference type="PANTHER" id="PTHR30250">
    <property type="entry name" value="PST FAMILY PREDICTED COLANIC ACID TRANSPORTER"/>
    <property type="match status" value="1"/>
</dbReference>
<dbReference type="InterPro" id="IPR050833">
    <property type="entry name" value="Poly_Biosynth_Transport"/>
</dbReference>
<dbReference type="RefSeq" id="WP_249831657.1">
    <property type="nucleotide sequence ID" value="NZ_JAMGBE010000003.1"/>
</dbReference>
<evidence type="ECO:0000256" key="4">
    <source>
        <dbReference type="ARBA" id="ARBA00022989"/>
    </source>
</evidence>
<organism evidence="7 8">
    <name type="scientific">Sphingomonas hankyongi</name>
    <dbReference type="NCBI Taxonomy" id="2908209"/>
    <lineage>
        <taxon>Bacteria</taxon>
        <taxon>Pseudomonadati</taxon>
        <taxon>Pseudomonadota</taxon>
        <taxon>Alphaproteobacteria</taxon>
        <taxon>Sphingomonadales</taxon>
        <taxon>Sphingomonadaceae</taxon>
        <taxon>Sphingomonas</taxon>
    </lineage>
</organism>
<dbReference type="Pfam" id="PF01943">
    <property type="entry name" value="Polysacc_synt"/>
    <property type="match status" value="1"/>
</dbReference>
<feature type="transmembrane region" description="Helical" evidence="6">
    <location>
        <begin position="335"/>
        <end position="355"/>
    </location>
</feature>
<feature type="transmembrane region" description="Helical" evidence="6">
    <location>
        <begin position="189"/>
        <end position="209"/>
    </location>
</feature>
<feature type="transmembrane region" description="Helical" evidence="6">
    <location>
        <begin position="78"/>
        <end position="102"/>
    </location>
</feature>
<accession>A0ABT0S2R6</accession>
<keyword evidence="3 6" id="KW-0812">Transmembrane</keyword>
<protein>
    <submittedName>
        <fullName evidence="7">Flippase</fullName>
    </submittedName>
</protein>
<evidence type="ECO:0000256" key="3">
    <source>
        <dbReference type="ARBA" id="ARBA00022692"/>
    </source>
</evidence>
<keyword evidence="4 6" id="KW-1133">Transmembrane helix</keyword>
<keyword evidence="2" id="KW-1003">Cell membrane</keyword>
<dbReference type="Proteomes" id="UP001165342">
    <property type="component" value="Unassembled WGS sequence"/>
</dbReference>
<gene>
    <name evidence="7" type="ORF">LZ538_08835</name>
</gene>
<feature type="transmembrane region" description="Helical" evidence="6">
    <location>
        <begin position="37"/>
        <end position="57"/>
    </location>
</feature>
<dbReference type="PANTHER" id="PTHR30250:SF26">
    <property type="entry name" value="PSMA PROTEIN"/>
    <property type="match status" value="1"/>
</dbReference>
<evidence type="ECO:0000313" key="8">
    <source>
        <dbReference type="Proteomes" id="UP001165342"/>
    </source>
</evidence>
<keyword evidence="5 6" id="KW-0472">Membrane</keyword>
<comment type="subcellular location">
    <subcellularLocation>
        <location evidence="1">Cell membrane</location>
        <topology evidence="1">Multi-pass membrane protein</topology>
    </subcellularLocation>
</comment>
<feature type="transmembrane region" description="Helical" evidence="6">
    <location>
        <begin position="249"/>
        <end position="282"/>
    </location>
</feature>
<dbReference type="EMBL" id="JAMGBE010000003">
    <property type="protein sequence ID" value="MCL6730155.1"/>
    <property type="molecule type" value="Genomic_DNA"/>
</dbReference>
<feature type="transmembrane region" description="Helical" evidence="6">
    <location>
        <begin position="303"/>
        <end position="323"/>
    </location>
</feature>
<feature type="transmembrane region" description="Helical" evidence="6">
    <location>
        <begin position="367"/>
        <end position="386"/>
    </location>
</feature>